<feature type="region of interest" description="Disordered" evidence="1">
    <location>
        <begin position="119"/>
        <end position="145"/>
    </location>
</feature>
<evidence type="ECO:0000256" key="1">
    <source>
        <dbReference type="SAM" id="MobiDB-lite"/>
    </source>
</evidence>
<gene>
    <name evidence="4" type="ORF">I313_04617</name>
</gene>
<keyword evidence="3" id="KW-0732">Signal</keyword>
<feature type="signal peptide" evidence="3">
    <location>
        <begin position="1"/>
        <end position="26"/>
    </location>
</feature>
<evidence type="ECO:0008006" key="6">
    <source>
        <dbReference type="Google" id="ProtNLM"/>
    </source>
</evidence>
<name>A0A0D0UWI6_9TREE</name>
<keyword evidence="2" id="KW-0472">Membrane</keyword>
<protein>
    <recommendedName>
        <fullName evidence="6">Mid2 domain-containing protein</fullName>
    </recommendedName>
</protein>
<feature type="region of interest" description="Disordered" evidence="1">
    <location>
        <begin position="202"/>
        <end position="274"/>
    </location>
</feature>
<sequence>MFLSRSQLRLLTLVFLLVTNLHLTNAQIDTSTIAHTIKVTRALYPSSSSSQTDFAKGGVIKIEDSKVEDSNPTSLSSTPISKTSGMHEARALTMHWVHANPSTLPDQKVRIDAVASPNQEGEYKADPSPTQFSGHKVSVSSQDQGGSLRLAGTVDVSASGDISSADSYDCYEWVWVDEFGNEISKRTNSKSEAMELLVEDREKYKKEKNPSFKGKGAGSGQIGRRATEIVKRAPQAAESPANSTSHESASFSGTSHDPSTNIHPATTSTADSSSAISSITKAVSSIADSQLTTYPVASVPYSAIEGLHDSQRDPNEFHSFNRAALIASIILIVIGLSAIGYVVVYLYRNKQKKNKEAPAKLNQQEQSFAMYNPPRRYDSLKNDNYMYGYEVAHLRNQASSDDSMAPQLNRLYSIQAAFAKNRKINQPE</sequence>
<feature type="transmembrane region" description="Helical" evidence="2">
    <location>
        <begin position="323"/>
        <end position="347"/>
    </location>
</feature>
<organism evidence="4 5">
    <name type="scientific">Cryptococcus deuterogattii Ram5</name>
    <dbReference type="NCBI Taxonomy" id="1296110"/>
    <lineage>
        <taxon>Eukaryota</taxon>
        <taxon>Fungi</taxon>
        <taxon>Dikarya</taxon>
        <taxon>Basidiomycota</taxon>
        <taxon>Agaricomycotina</taxon>
        <taxon>Tremellomycetes</taxon>
        <taxon>Tremellales</taxon>
        <taxon>Cryptococcaceae</taxon>
        <taxon>Cryptococcus</taxon>
        <taxon>Cryptococcus gattii species complex</taxon>
    </lineage>
</organism>
<dbReference type="Proteomes" id="UP000053392">
    <property type="component" value="Unassembled WGS sequence"/>
</dbReference>
<evidence type="ECO:0000256" key="3">
    <source>
        <dbReference type="SAM" id="SignalP"/>
    </source>
</evidence>
<accession>A0A0D0UWI6</accession>
<keyword evidence="2" id="KW-1133">Transmembrane helix</keyword>
<evidence type="ECO:0000313" key="5">
    <source>
        <dbReference type="Proteomes" id="UP000053392"/>
    </source>
</evidence>
<proteinExistence type="predicted"/>
<dbReference type="AlphaFoldDB" id="A0A0D0UWI6"/>
<keyword evidence="2" id="KW-0812">Transmembrane</keyword>
<feature type="compositionally biased region" description="Polar residues" evidence="1">
    <location>
        <begin position="240"/>
        <end position="264"/>
    </location>
</feature>
<dbReference type="EMBL" id="KN847906">
    <property type="protein sequence ID" value="KIR39591.1"/>
    <property type="molecule type" value="Genomic_DNA"/>
</dbReference>
<evidence type="ECO:0000313" key="4">
    <source>
        <dbReference type="EMBL" id="KIR39591.1"/>
    </source>
</evidence>
<evidence type="ECO:0000256" key="2">
    <source>
        <dbReference type="SAM" id="Phobius"/>
    </source>
</evidence>
<feature type="compositionally biased region" description="Low complexity" evidence="1">
    <location>
        <begin position="265"/>
        <end position="274"/>
    </location>
</feature>
<reference evidence="4 5" key="1">
    <citation type="submission" date="2015-01" db="EMBL/GenBank/DDBJ databases">
        <title>The Genome Sequence of Cryptococcus gattii Ram5.</title>
        <authorList>
            <consortium name="The Broad Institute Genomics Platform"/>
            <person name="Cuomo C."/>
            <person name="Litvintseva A."/>
            <person name="Chen Y."/>
            <person name="Heitman J."/>
            <person name="Sun S."/>
            <person name="Springer D."/>
            <person name="Dromer F."/>
            <person name="Young S."/>
            <person name="Zeng Q."/>
            <person name="Gargeya S."/>
            <person name="Abouelleil A."/>
            <person name="Alvarado L."/>
            <person name="Chapman S.B."/>
            <person name="Gainer-Dewar J."/>
            <person name="Goldberg J."/>
            <person name="Griggs A."/>
            <person name="Gujja S."/>
            <person name="Hansen M."/>
            <person name="Howarth C."/>
            <person name="Imamovic A."/>
            <person name="Larimer J."/>
            <person name="Murphy C."/>
            <person name="Naylor J."/>
            <person name="Pearson M."/>
            <person name="Priest M."/>
            <person name="Roberts A."/>
            <person name="Saif S."/>
            <person name="Shea T."/>
            <person name="Sykes S."/>
            <person name="Wortman J."/>
            <person name="Nusbaum C."/>
            <person name="Birren B."/>
        </authorList>
    </citation>
    <scope>NUCLEOTIDE SEQUENCE [LARGE SCALE GENOMIC DNA]</scope>
    <source>
        <strain evidence="4 5">Ram5</strain>
    </source>
</reference>
<dbReference type="HOGENOM" id="CLU_648928_0_0_1"/>
<feature type="chain" id="PRO_5002223002" description="Mid2 domain-containing protein" evidence="3">
    <location>
        <begin position="27"/>
        <end position="428"/>
    </location>
</feature>
<feature type="compositionally biased region" description="Polar residues" evidence="1">
    <location>
        <begin position="128"/>
        <end position="145"/>
    </location>
</feature>
<dbReference type="OrthoDB" id="2575686at2759"/>
<keyword evidence="5" id="KW-1185">Reference proteome</keyword>